<evidence type="ECO:0000256" key="6">
    <source>
        <dbReference type="ARBA" id="ARBA00023027"/>
    </source>
</evidence>
<feature type="binding site" evidence="7">
    <location>
        <position position="362"/>
    </location>
    <ligand>
        <name>Zn(2+)</name>
        <dbReference type="ChEBI" id="CHEBI:29105"/>
    </ligand>
</feature>
<organism evidence="10 11">
    <name type="scientific">Plectosphaerella plurivora</name>
    <dbReference type="NCBI Taxonomy" id="936078"/>
    <lineage>
        <taxon>Eukaryota</taxon>
        <taxon>Fungi</taxon>
        <taxon>Dikarya</taxon>
        <taxon>Ascomycota</taxon>
        <taxon>Pezizomycotina</taxon>
        <taxon>Sordariomycetes</taxon>
        <taxon>Hypocreomycetidae</taxon>
        <taxon>Glomerellales</taxon>
        <taxon>Plectosphaerellaceae</taxon>
        <taxon>Plectosphaerella</taxon>
    </lineage>
</organism>
<evidence type="ECO:0000256" key="2">
    <source>
        <dbReference type="ARBA" id="ARBA00006924"/>
    </source>
</evidence>
<keyword evidence="3" id="KW-0808">Transferase</keyword>
<feature type="compositionally biased region" description="Basic and acidic residues" evidence="8">
    <location>
        <begin position="35"/>
        <end position="47"/>
    </location>
</feature>
<feature type="compositionally biased region" description="Pro residues" evidence="8">
    <location>
        <begin position="18"/>
        <end position="28"/>
    </location>
</feature>
<dbReference type="InterPro" id="IPR050134">
    <property type="entry name" value="NAD-dep_sirtuin_deacylases"/>
</dbReference>
<evidence type="ECO:0000256" key="3">
    <source>
        <dbReference type="ARBA" id="ARBA00022679"/>
    </source>
</evidence>
<keyword evidence="6" id="KW-0520">NAD</keyword>
<feature type="compositionally biased region" description="Acidic residues" evidence="8">
    <location>
        <begin position="436"/>
        <end position="447"/>
    </location>
</feature>
<dbReference type="GO" id="GO:0046872">
    <property type="term" value="F:metal ion binding"/>
    <property type="evidence" value="ECO:0007669"/>
    <property type="project" value="UniProtKB-KW"/>
</dbReference>
<dbReference type="GO" id="GO:0046970">
    <property type="term" value="F:histone H4K16 deacetylase activity, NAD-dependent"/>
    <property type="evidence" value="ECO:0007669"/>
    <property type="project" value="TreeGrafter"/>
</dbReference>
<feature type="compositionally biased region" description="Low complexity" evidence="8">
    <location>
        <begin position="407"/>
        <end position="419"/>
    </location>
</feature>
<evidence type="ECO:0000256" key="1">
    <source>
        <dbReference type="ARBA" id="ARBA00001947"/>
    </source>
</evidence>
<feature type="compositionally biased region" description="Acidic residues" evidence="8">
    <location>
        <begin position="84"/>
        <end position="99"/>
    </location>
</feature>
<feature type="region of interest" description="Disordered" evidence="8">
    <location>
        <begin position="1"/>
        <end position="101"/>
    </location>
</feature>
<feature type="compositionally biased region" description="Basic residues" evidence="8">
    <location>
        <begin position="420"/>
        <end position="431"/>
    </location>
</feature>
<protein>
    <submittedName>
        <fullName evidence="10">DHS-like NAD/FAD-binding domain-containing protein</fullName>
    </submittedName>
</protein>
<feature type="compositionally biased region" description="Low complexity" evidence="8">
    <location>
        <begin position="65"/>
        <end position="82"/>
    </location>
</feature>
<feature type="active site" description="Proton acceptor" evidence="7">
    <location>
        <position position="351"/>
    </location>
</feature>
<keyword evidence="4 7" id="KW-0479">Metal-binding</keyword>
<proteinExistence type="inferred from homology"/>
<evidence type="ECO:0000259" key="9">
    <source>
        <dbReference type="PROSITE" id="PS50305"/>
    </source>
</evidence>
<keyword evidence="5 7" id="KW-0862">Zinc</keyword>
<comment type="caution">
    <text evidence="10">The sequence shown here is derived from an EMBL/GenBank/DDBJ whole genome shotgun (WGS) entry which is preliminary data.</text>
</comment>
<evidence type="ECO:0000256" key="5">
    <source>
        <dbReference type="ARBA" id="ARBA00022833"/>
    </source>
</evidence>
<dbReference type="Pfam" id="PF02146">
    <property type="entry name" value="SIR2"/>
    <property type="match status" value="1"/>
</dbReference>
<dbReference type="AlphaFoldDB" id="A0A9P8VGE0"/>
<evidence type="ECO:0000256" key="7">
    <source>
        <dbReference type="PROSITE-ProRule" id="PRU00236"/>
    </source>
</evidence>
<feature type="compositionally biased region" description="Basic residues" evidence="8">
    <location>
        <begin position="48"/>
        <end position="57"/>
    </location>
</feature>
<dbReference type="InterPro" id="IPR003000">
    <property type="entry name" value="Sirtuin"/>
</dbReference>
<dbReference type="InterPro" id="IPR026591">
    <property type="entry name" value="Sirtuin_cat_small_dom_sf"/>
</dbReference>
<name>A0A9P8VGE0_9PEZI</name>
<dbReference type="Proteomes" id="UP000770015">
    <property type="component" value="Unassembled WGS sequence"/>
</dbReference>
<dbReference type="InterPro" id="IPR026590">
    <property type="entry name" value="Ssirtuin_cat_dom"/>
</dbReference>
<feature type="region of interest" description="Disordered" evidence="8">
    <location>
        <begin position="397"/>
        <end position="454"/>
    </location>
</feature>
<feature type="binding site" evidence="7">
    <location>
        <position position="383"/>
    </location>
    <ligand>
        <name>Zn(2+)</name>
        <dbReference type="ChEBI" id="CHEBI:29105"/>
    </ligand>
</feature>
<sequence length="595" mass="65136">MTGRTITLAQRRAAAAKPPDPAPAPPAKQKPQKAQKAEKAQKSQEPKKPRKPYTRRAQKPETQKPKTTAKTTAKSLAAVSTVEVGEETDVDATDSDASEMDGRHARGLQELDQRVSDVRESCWTSESLFEDVIEGVEDAKFDPSDPEACKPDEAFMLRQLLRNVGPTEFCRRTIDSGRYSVKRLLSAFGVKAPAFLEGAGDDAYMSLLALAFSRELSKRAKLNAYNTLEDAITLIRRSQNIMVITGAGISTSLGVPDFRSKNTGLYAQLEKMGLAINDPQEVFDISVFRDDPTIFFSVAKEILVKTKQFSPTHHFIAQLDRMGKLLTNYTQNIDNIEALAGIDPARTIQCHGSFATATCLVCAYKCPGDDIAADIHAGHIPKCPRCIEKLAAARAVPAPRGKRKRSAGVGSTASSSSAASRKRAAANRRRTAGLDFSDDEDEDDNSDFDIPQPGIMKPDITFFGEDLPDAFGRRLATHDRDRVDLVLVIGTSLKVTPVSEIVSWLPSHVPQICISLDPIQHMNFDIDLLGECDIVVAELARRVGFPLTHDMIPANQAVSVATEEGFLHRHRFTQTHPAKSAKQAEPTLILKGPKK</sequence>
<dbReference type="PANTHER" id="PTHR11085">
    <property type="entry name" value="NAD-DEPENDENT PROTEIN DEACYLASE SIRTUIN-5, MITOCHONDRIAL-RELATED"/>
    <property type="match status" value="1"/>
</dbReference>
<dbReference type="GO" id="GO:0005634">
    <property type="term" value="C:nucleus"/>
    <property type="evidence" value="ECO:0007669"/>
    <property type="project" value="TreeGrafter"/>
</dbReference>
<keyword evidence="11" id="KW-1185">Reference proteome</keyword>
<accession>A0A9P8VGE0</accession>
<comment type="cofactor">
    <cofactor evidence="1">
        <name>Zn(2+)</name>
        <dbReference type="ChEBI" id="CHEBI:29105"/>
    </cofactor>
</comment>
<dbReference type="SUPFAM" id="SSF52467">
    <property type="entry name" value="DHS-like NAD/FAD-binding domain"/>
    <property type="match status" value="1"/>
</dbReference>
<dbReference type="Gene3D" id="3.30.1600.10">
    <property type="entry name" value="SIR2/SIRT2 'Small Domain"/>
    <property type="match status" value="1"/>
</dbReference>
<feature type="domain" description="Deacetylase sirtuin-type" evidence="9">
    <location>
        <begin position="221"/>
        <end position="546"/>
    </location>
</feature>
<gene>
    <name evidence="10" type="ORF">F5X68DRAFT_203505</name>
</gene>
<dbReference type="InterPro" id="IPR029035">
    <property type="entry name" value="DHS-like_NAD/FAD-binding_dom"/>
</dbReference>
<dbReference type="PROSITE" id="PS50305">
    <property type="entry name" value="SIRTUIN"/>
    <property type="match status" value="1"/>
</dbReference>
<dbReference type="Gene3D" id="3.40.50.1220">
    <property type="entry name" value="TPP-binding domain"/>
    <property type="match status" value="1"/>
</dbReference>
<evidence type="ECO:0000256" key="8">
    <source>
        <dbReference type="SAM" id="MobiDB-lite"/>
    </source>
</evidence>
<feature type="binding site" evidence="7">
    <location>
        <position position="386"/>
    </location>
    <ligand>
        <name>Zn(2+)</name>
        <dbReference type="ChEBI" id="CHEBI:29105"/>
    </ligand>
</feature>
<evidence type="ECO:0000313" key="10">
    <source>
        <dbReference type="EMBL" id="KAH6690681.1"/>
    </source>
</evidence>
<dbReference type="PANTHER" id="PTHR11085:SF9">
    <property type="entry name" value="NAD-DEPENDENT PROTEIN DEACETYLASE SIRTUIN-1"/>
    <property type="match status" value="1"/>
</dbReference>
<dbReference type="GO" id="GO:0070403">
    <property type="term" value="F:NAD+ binding"/>
    <property type="evidence" value="ECO:0007669"/>
    <property type="project" value="InterPro"/>
</dbReference>
<feature type="binding site" evidence="7">
    <location>
        <position position="359"/>
    </location>
    <ligand>
        <name>Zn(2+)</name>
        <dbReference type="ChEBI" id="CHEBI:29105"/>
    </ligand>
</feature>
<evidence type="ECO:0000256" key="4">
    <source>
        <dbReference type="ARBA" id="ARBA00022723"/>
    </source>
</evidence>
<comment type="similarity">
    <text evidence="2">Belongs to the sirtuin family. Class I subfamily.</text>
</comment>
<dbReference type="OrthoDB" id="420264at2759"/>
<dbReference type="EMBL" id="JAGSXJ010000006">
    <property type="protein sequence ID" value="KAH6690681.1"/>
    <property type="molecule type" value="Genomic_DNA"/>
</dbReference>
<reference evidence="10" key="1">
    <citation type="journal article" date="2021" name="Nat. Commun.">
        <title>Genetic determinants of endophytism in the Arabidopsis root mycobiome.</title>
        <authorList>
            <person name="Mesny F."/>
            <person name="Miyauchi S."/>
            <person name="Thiergart T."/>
            <person name="Pickel B."/>
            <person name="Atanasova L."/>
            <person name="Karlsson M."/>
            <person name="Huettel B."/>
            <person name="Barry K.W."/>
            <person name="Haridas S."/>
            <person name="Chen C."/>
            <person name="Bauer D."/>
            <person name="Andreopoulos W."/>
            <person name="Pangilinan J."/>
            <person name="LaButti K."/>
            <person name="Riley R."/>
            <person name="Lipzen A."/>
            <person name="Clum A."/>
            <person name="Drula E."/>
            <person name="Henrissat B."/>
            <person name="Kohler A."/>
            <person name="Grigoriev I.V."/>
            <person name="Martin F.M."/>
            <person name="Hacquard S."/>
        </authorList>
    </citation>
    <scope>NUCLEOTIDE SEQUENCE</scope>
    <source>
        <strain evidence="10">MPI-SDFR-AT-0117</strain>
    </source>
</reference>
<evidence type="ECO:0000313" key="11">
    <source>
        <dbReference type="Proteomes" id="UP000770015"/>
    </source>
</evidence>
<feature type="region of interest" description="Disordered" evidence="8">
    <location>
        <begin position="572"/>
        <end position="595"/>
    </location>
</feature>